<gene>
    <name evidence="2" type="ORF">QF030_000110</name>
</gene>
<name>A0ABU0NH12_STRRH</name>
<dbReference type="Proteomes" id="UP001230654">
    <property type="component" value="Unassembled WGS sequence"/>
</dbReference>
<feature type="region of interest" description="Disordered" evidence="1">
    <location>
        <begin position="1"/>
        <end position="30"/>
    </location>
</feature>
<dbReference type="SUPFAM" id="SSF52540">
    <property type="entry name" value="P-loop containing nucleoside triphosphate hydrolases"/>
    <property type="match status" value="1"/>
</dbReference>
<evidence type="ECO:0000313" key="3">
    <source>
        <dbReference type="Proteomes" id="UP001230654"/>
    </source>
</evidence>
<comment type="caution">
    <text evidence="2">The sequence shown here is derived from an EMBL/GenBank/DDBJ whole genome shotgun (WGS) entry which is preliminary data.</text>
</comment>
<evidence type="ECO:0000313" key="2">
    <source>
        <dbReference type="EMBL" id="MDQ0577932.1"/>
    </source>
</evidence>
<accession>A0ABU0NH12</accession>
<dbReference type="InterPro" id="IPR027417">
    <property type="entry name" value="P-loop_NTPase"/>
</dbReference>
<sequence length="271" mass="31132">MERDEHRHIDRAEQLRSARSVTERDPRADRERQAMFFEGPEYIGKSSLLFEIYQRHRADSAYYVDLADIPEEEGVLELLATLAQWQGVEAPSYRTARDRFAEQSRSTQADFRNVWARHTTIQLLSESKDRARETASLSDALLDNLIEGARRPVICLDSFDVCAQPMRNWLGRSLLPALLSRRQVSVFVAGRQLPRLPRAFTADAVHTLVLPPFDVTAVQEWIEELGLAYLRDQAVAIHRRHGGVPGLLDEFFRQHIEKRGPARDDQDSRDS</sequence>
<keyword evidence="3" id="KW-1185">Reference proteome</keyword>
<proteinExistence type="predicted"/>
<reference evidence="2 3" key="1">
    <citation type="submission" date="2023-07" db="EMBL/GenBank/DDBJ databases">
        <title>Comparative genomics of wheat-associated soil bacteria to identify genetic determinants of phenazine resistance.</title>
        <authorList>
            <person name="Mouncey N."/>
        </authorList>
    </citation>
    <scope>NUCLEOTIDE SEQUENCE [LARGE SCALE GENOMIC DNA]</scope>
    <source>
        <strain evidence="2 3">B2I6</strain>
    </source>
</reference>
<dbReference type="EMBL" id="JAUSWV010000001">
    <property type="protein sequence ID" value="MDQ0577932.1"/>
    <property type="molecule type" value="Genomic_DNA"/>
</dbReference>
<protein>
    <submittedName>
        <fullName evidence="2">Uncharacterized protein</fullName>
    </submittedName>
</protein>
<evidence type="ECO:0000256" key="1">
    <source>
        <dbReference type="SAM" id="MobiDB-lite"/>
    </source>
</evidence>
<dbReference type="Gene3D" id="3.40.50.300">
    <property type="entry name" value="P-loop containing nucleotide triphosphate hydrolases"/>
    <property type="match status" value="1"/>
</dbReference>
<organism evidence="2 3">
    <name type="scientific">Streptomyces rishiriensis</name>
    <dbReference type="NCBI Taxonomy" id="68264"/>
    <lineage>
        <taxon>Bacteria</taxon>
        <taxon>Bacillati</taxon>
        <taxon>Actinomycetota</taxon>
        <taxon>Actinomycetes</taxon>
        <taxon>Kitasatosporales</taxon>
        <taxon>Streptomycetaceae</taxon>
        <taxon>Streptomyces</taxon>
    </lineage>
</organism>
<dbReference type="RefSeq" id="WP_307160657.1">
    <property type="nucleotide sequence ID" value="NZ_JAUSWV010000001.1"/>
</dbReference>